<organism evidence="1 2">
    <name type="scientific">Metallumcola ferriviriculae</name>
    <dbReference type="NCBI Taxonomy" id="3039180"/>
    <lineage>
        <taxon>Bacteria</taxon>
        <taxon>Bacillati</taxon>
        <taxon>Bacillota</taxon>
        <taxon>Clostridia</taxon>
        <taxon>Neomoorellales</taxon>
        <taxon>Desulfitibacteraceae</taxon>
        <taxon>Metallumcola</taxon>
    </lineage>
</organism>
<keyword evidence="2" id="KW-1185">Reference proteome</keyword>
<gene>
    <name evidence="1" type="ORF">MFMK1_001220</name>
</gene>
<proteinExistence type="predicted"/>
<sequence>MCPYVRKGQNINGWYYYCDAVAMGIVLTAEELMSIGCTDEQRKICKMLMELAVGTGIVPQPAD</sequence>
<name>A0AAU0UML2_9FIRM</name>
<accession>A0AAU0UML2</accession>
<evidence type="ECO:0000313" key="2">
    <source>
        <dbReference type="Proteomes" id="UP001329915"/>
    </source>
</evidence>
<dbReference type="RefSeq" id="WP_366924256.1">
    <property type="nucleotide sequence ID" value="NZ_CP121694.1"/>
</dbReference>
<dbReference type="EMBL" id="CP121694">
    <property type="protein sequence ID" value="WRO21412.1"/>
    <property type="molecule type" value="Genomic_DNA"/>
</dbReference>
<dbReference type="KEGG" id="dbc:MFMK1_001220"/>
<reference evidence="1 2" key="1">
    <citation type="submission" date="2023-04" db="EMBL/GenBank/DDBJ databases">
        <authorList>
            <person name="Hsu D."/>
        </authorList>
    </citation>
    <scope>NUCLEOTIDE SEQUENCE [LARGE SCALE GENOMIC DNA]</scope>
    <source>
        <strain evidence="1 2">MK1</strain>
    </source>
</reference>
<protein>
    <submittedName>
        <fullName evidence="1">Uncharacterized protein</fullName>
    </submittedName>
</protein>
<evidence type="ECO:0000313" key="1">
    <source>
        <dbReference type="EMBL" id="WRO21412.1"/>
    </source>
</evidence>
<dbReference type="Proteomes" id="UP001329915">
    <property type="component" value="Chromosome"/>
</dbReference>
<dbReference type="AlphaFoldDB" id="A0AAU0UML2"/>